<feature type="region of interest" description="Disordered" evidence="9">
    <location>
        <begin position="413"/>
        <end position="520"/>
    </location>
</feature>
<feature type="domain" description="tRNA nucleotidyltransferase/poly(A) polymerase RNA and SrmB- binding" evidence="12">
    <location>
        <begin position="187"/>
        <end position="243"/>
    </location>
</feature>
<evidence type="ECO:0000256" key="5">
    <source>
        <dbReference type="ARBA" id="ARBA00022884"/>
    </source>
</evidence>
<feature type="active site" evidence="7">
    <location>
        <position position="54"/>
    </location>
</feature>
<feature type="region of interest" description="Disordered" evidence="9">
    <location>
        <begin position="680"/>
        <end position="741"/>
    </location>
</feature>
<feature type="region of interest" description="Disordered" evidence="9">
    <location>
        <begin position="758"/>
        <end position="790"/>
    </location>
</feature>
<proteinExistence type="inferred from homology"/>
<dbReference type="OrthoDB" id="9805698at2"/>
<dbReference type="InterPro" id="IPR043519">
    <property type="entry name" value="NT_sf"/>
</dbReference>
<feature type="compositionally biased region" description="Basic residues" evidence="9">
    <location>
        <begin position="501"/>
        <end position="515"/>
    </location>
</feature>
<dbReference type="EMBL" id="VORZ01000002">
    <property type="protein sequence ID" value="TXD96883.1"/>
    <property type="molecule type" value="Genomic_DNA"/>
</dbReference>
<comment type="catalytic activity">
    <reaction evidence="7">
        <text>RNA(n) + ATP = RNA(n)-3'-adenine ribonucleotide + diphosphate</text>
        <dbReference type="Rhea" id="RHEA:11332"/>
        <dbReference type="Rhea" id="RHEA-COMP:14527"/>
        <dbReference type="Rhea" id="RHEA-COMP:17347"/>
        <dbReference type="ChEBI" id="CHEBI:30616"/>
        <dbReference type="ChEBI" id="CHEBI:33019"/>
        <dbReference type="ChEBI" id="CHEBI:140395"/>
        <dbReference type="ChEBI" id="CHEBI:173115"/>
        <dbReference type="EC" id="2.7.7.19"/>
    </reaction>
</comment>
<dbReference type="RefSeq" id="WP_147223590.1">
    <property type="nucleotide sequence ID" value="NZ_CAJGYY010000001.1"/>
</dbReference>
<feature type="domain" description="Poly A polymerase head" evidence="10">
    <location>
        <begin position="34"/>
        <end position="160"/>
    </location>
</feature>
<comment type="similarity">
    <text evidence="7 8">Belongs to the tRNA nucleotidyltransferase/poly(A) polymerase family.</text>
</comment>
<dbReference type="CDD" id="cd05398">
    <property type="entry name" value="NT_ClassII-CCAase"/>
    <property type="match status" value="1"/>
</dbReference>
<evidence type="ECO:0000256" key="9">
    <source>
        <dbReference type="SAM" id="MobiDB-lite"/>
    </source>
</evidence>
<dbReference type="InterPro" id="IPR002646">
    <property type="entry name" value="PolA_pol_head_dom"/>
</dbReference>
<dbReference type="SUPFAM" id="SSF81301">
    <property type="entry name" value="Nucleotidyltransferase"/>
    <property type="match status" value="1"/>
</dbReference>
<dbReference type="InterPro" id="IPR052191">
    <property type="entry name" value="tRNA_ntf/polyA_polymerase_I"/>
</dbReference>
<sequence length="790" mass="87655">MAERAAKQLELNKSELPNSITEVIATLSRAGFDAYIVGGGVRDTLLGLKPKDFDAVTDAKPHEVKDVFGKRCRIIGRRFQLAHVYSGRELIEVATFRGPSNNDANTNQDGMIIRDNVWGDIKQDFVRRDFSINALYYQPLKGVVHDFCGALDDIRNKTIRLLGQASVRIEEDPVRLLRALRFKAKLGFEFDDELAAQFHDSNWARLEQISPHRLYDETQKMFTGGYLVPLLPLLFESGAIDSLIIYPPSEPNALVQQVAINTDKRINAGKSINPAFFYAALLWENYLHQLEKAKKRNMPFADAQMQAASKVIDRQRIKTAIPKFAEQFIRDIWILQPKLAAPRSKQIEQLADHPRFRAGFDFLLLREQCGDAEHPLSESTNGMGDWWQTYQTLSEEDQLQAIEDFDENIRRGAHKRGRGRNRQPQTDTNNQQIKPVDNNIQAKGNDRKEVLASHKQPSASNDKQSVVNDASNVPARRRRRADYEVAPIESQSKVAPASKARNGKSNHSPNKRTPRAKHDSNELALLQQLSLSSDNNTRDDNHHSAQPAPLFVIEHENVVPPLQKQLDKGEPSKPSKTQVAENKAVEQFGQQQQEKLAAKASGSVAKQQIDAQSTAVKPSEEESSDASKAKALRSTVAARMGIAQTPKLVSMNNAPIPYQRRRRQPSIDAIVAGIEVDDSSSAVVNDAKKAPKSAELTDIKTEPKTETKTVAKAKVKADKKVAAAKSEQDTDTTKASKKAKVKGAVASVAANANVAKFANTSKTASNDPSAANKGPIPAKRRRRQPSTNEA</sequence>
<dbReference type="Pfam" id="PF12627">
    <property type="entry name" value="PolyA_pol_RNAbd"/>
    <property type="match status" value="1"/>
</dbReference>
<dbReference type="AlphaFoldDB" id="A0A5C7A521"/>
<name>A0A5C7A521_9GAMM</name>
<evidence type="ECO:0000256" key="2">
    <source>
        <dbReference type="ARBA" id="ARBA00022679"/>
    </source>
</evidence>
<evidence type="ECO:0000256" key="8">
    <source>
        <dbReference type="RuleBase" id="RU003953"/>
    </source>
</evidence>
<keyword evidence="1 7" id="KW-0507">mRNA processing</keyword>
<keyword evidence="5 7" id="KW-0694">RNA-binding</keyword>
<evidence type="ECO:0000313" key="14">
    <source>
        <dbReference type="Proteomes" id="UP000321903"/>
    </source>
</evidence>
<keyword evidence="3 7" id="KW-0547">Nucleotide-binding</keyword>
<evidence type="ECO:0000259" key="10">
    <source>
        <dbReference type="Pfam" id="PF01743"/>
    </source>
</evidence>
<dbReference type="Gene3D" id="3.30.460.10">
    <property type="entry name" value="Beta Polymerase, domain 2"/>
    <property type="match status" value="1"/>
</dbReference>
<feature type="compositionally biased region" description="Basic and acidic residues" evidence="9">
    <location>
        <begin position="695"/>
        <end position="734"/>
    </location>
</feature>
<feature type="compositionally biased region" description="Polar residues" evidence="9">
    <location>
        <begin position="455"/>
        <end position="471"/>
    </location>
</feature>
<evidence type="ECO:0000256" key="7">
    <source>
        <dbReference type="HAMAP-Rule" id="MF_00957"/>
    </source>
</evidence>
<evidence type="ECO:0000256" key="6">
    <source>
        <dbReference type="ARBA" id="ARBA00023163"/>
    </source>
</evidence>
<keyword evidence="13" id="KW-0548">Nucleotidyltransferase</keyword>
<comment type="caution">
    <text evidence="13">The sequence shown here is derived from an EMBL/GenBank/DDBJ whole genome shotgun (WGS) entry which is preliminary data.</text>
</comment>
<dbReference type="EC" id="2.7.7.19" evidence="7"/>
<evidence type="ECO:0000259" key="11">
    <source>
        <dbReference type="Pfam" id="PF12626"/>
    </source>
</evidence>
<evidence type="ECO:0000259" key="12">
    <source>
        <dbReference type="Pfam" id="PF12627"/>
    </source>
</evidence>
<keyword evidence="4 7" id="KW-0067">ATP-binding</keyword>
<dbReference type="GO" id="GO:1990817">
    <property type="term" value="F:poly(A) RNA polymerase activity"/>
    <property type="evidence" value="ECO:0007669"/>
    <property type="project" value="UniProtKB-UniRule"/>
</dbReference>
<dbReference type="InterPro" id="IPR010206">
    <property type="entry name" value="PolA_pol_I"/>
</dbReference>
<dbReference type="SUPFAM" id="SSF81891">
    <property type="entry name" value="Poly A polymerase C-terminal region-like"/>
    <property type="match status" value="1"/>
</dbReference>
<evidence type="ECO:0000256" key="3">
    <source>
        <dbReference type="ARBA" id="ARBA00022741"/>
    </source>
</evidence>
<dbReference type="GO" id="GO:0006397">
    <property type="term" value="P:mRNA processing"/>
    <property type="evidence" value="ECO:0007669"/>
    <property type="project" value="UniProtKB-KW"/>
</dbReference>
<accession>A0A5C7A521</accession>
<dbReference type="Gene3D" id="1.10.3090.10">
    <property type="entry name" value="cca-adding enzyme, domain 2"/>
    <property type="match status" value="1"/>
</dbReference>
<dbReference type="NCBIfam" id="TIGR01942">
    <property type="entry name" value="pcnB"/>
    <property type="match status" value="1"/>
</dbReference>
<keyword evidence="2 7" id="KW-0808">Transferase</keyword>
<dbReference type="Pfam" id="PF01743">
    <property type="entry name" value="PolyA_pol"/>
    <property type="match status" value="1"/>
</dbReference>
<dbReference type="GO" id="GO:0043633">
    <property type="term" value="P:polyadenylation-dependent RNA catabolic process"/>
    <property type="evidence" value="ECO:0007669"/>
    <property type="project" value="InterPro"/>
</dbReference>
<evidence type="ECO:0000313" key="13">
    <source>
        <dbReference type="EMBL" id="TXD96883.1"/>
    </source>
</evidence>
<feature type="region of interest" description="Disordered" evidence="9">
    <location>
        <begin position="564"/>
        <end position="632"/>
    </location>
</feature>
<dbReference type="Pfam" id="PF12626">
    <property type="entry name" value="PolyA_pol_arg_C"/>
    <property type="match status" value="1"/>
</dbReference>
<evidence type="ECO:0000256" key="4">
    <source>
        <dbReference type="ARBA" id="ARBA00022840"/>
    </source>
</evidence>
<dbReference type="InterPro" id="IPR025866">
    <property type="entry name" value="PolyA_pol_arg_C_dom"/>
</dbReference>
<reference evidence="13 14" key="1">
    <citation type="submission" date="2019-08" db="EMBL/GenBank/DDBJ databases">
        <title>Genome sequence of Psychrobacter frigidicola ACAM304 (type strain).</title>
        <authorList>
            <person name="Bowman J.P."/>
        </authorList>
    </citation>
    <scope>NUCLEOTIDE SEQUENCE [LARGE SCALE GENOMIC DNA]</scope>
    <source>
        <strain evidence="13 14">ACAM 304</strain>
    </source>
</reference>
<keyword evidence="14" id="KW-1185">Reference proteome</keyword>
<keyword evidence="6 7" id="KW-0804">Transcription</keyword>
<dbReference type="Proteomes" id="UP000321903">
    <property type="component" value="Unassembled WGS sequence"/>
</dbReference>
<dbReference type="PANTHER" id="PTHR43051">
    <property type="entry name" value="POLYNUCLEOTIDE ADENYLYLTRANSFERASE FAMILY PROTEIN"/>
    <property type="match status" value="1"/>
</dbReference>
<dbReference type="GO" id="GO:0005524">
    <property type="term" value="F:ATP binding"/>
    <property type="evidence" value="ECO:0007669"/>
    <property type="project" value="UniProtKB-UniRule"/>
</dbReference>
<dbReference type="PANTHER" id="PTHR43051:SF1">
    <property type="entry name" value="POLYNUCLEOTIDE ADENYLYLTRANSFERASE FAMILY PROTEIN"/>
    <property type="match status" value="1"/>
</dbReference>
<feature type="domain" description="Polymerase A arginine-rich C-terminal" evidence="11">
    <location>
        <begin position="297"/>
        <end position="421"/>
    </location>
</feature>
<feature type="compositionally biased region" description="Polar residues" evidence="9">
    <location>
        <begin position="422"/>
        <end position="442"/>
    </location>
</feature>
<protein>
    <recommendedName>
        <fullName evidence="7">Poly(A) polymerase I</fullName>
        <shortName evidence="7">PAP I</shortName>
        <ecNumber evidence="7">2.7.7.19</ecNumber>
    </recommendedName>
</protein>
<gene>
    <name evidence="7 13" type="primary">pcnB</name>
    <name evidence="13" type="ORF">ES754_07585</name>
</gene>
<dbReference type="InterPro" id="IPR032828">
    <property type="entry name" value="PolyA_RNA-bd"/>
</dbReference>
<feature type="active site" evidence="7">
    <location>
        <position position="52"/>
    </location>
</feature>
<dbReference type="GO" id="GO:0003723">
    <property type="term" value="F:RNA binding"/>
    <property type="evidence" value="ECO:0007669"/>
    <property type="project" value="UniProtKB-UniRule"/>
</dbReference>
<evidence type="ECO:0000256" key="1">
    <source>
        <dbReference type="ARBA" id="ARBA00022664"/>
    </source>
</evidence>
<comment type="function">
    <text evidence="7">Adds poly(A) tail to the 3' end of many RNAs, which usually targets these RNAs for decay. Plays a significant role in the global control of gene expression, through influencing the rate of transcript degradation, and in the general RNA quality control.</text>
</comment>
<feature type="compositionally biased region" description="Polar residues" evidence="9">
    <location>
        <begin position="758"/>
        <end position="769"/>
    </location>
</feature>
<organism evidence="13 14">
    <name type="scientific">Psychrobacter frigidicola</name>
    <dbReference type="NCBI Taxonomy" id="45611"/>
    <lineage>
        <taxon>Bacteria</taxon>
        <taxon>Pseudomonadati</taxon>
        <taxon>Pseudomonadota</taxon>
        <taxon>Gammaproteobacteria</taxon>
        <taxon>Moraxellales</taxon>
        <taxon>Moraxellaceae</taxon>
        <taxon>Psychrobacter</taxon>
    </lineage>
</organism>
<feature type="active site" evidence="7">
    <location>
        <position position="129"/>
    </location>
</feature>
<dbReference type="HAMAP" id="MF_00957">
    <property type="entry name" value="PolyA_pol"/>
    <property type="match status" value="1"/>
</dbReference>
<feature type="compositionally biased region" description="Polar residues" evidence="9">
    <location>
        <begin position="604"/>
        <end position="616"/>
    </location>
</feature>